<gene>
    <name evidence="4" type="ORF">N0B31_22170</name>
</gene>
<name>A0A9E7U6Z7_9EURY</name>
<keyword evidence="5" id="KW-1185">Reference proteome</keyword>
<dbReference type="InterPro" id="IPR001296">
    <property type="entry name" value="Glyco_trans_1"/>
</dbReference>
<organism evidence="4 5">
    <name type="scientific">Salinirubellus salinus</name>
    <dbReference type="NCBI Taxonomy" id="1364945"/>
    <lineage>
        <taxon>Archaea</taxon>
        <taxon>Methanobacteriati</taxon>
        <taxon>Methanobacteriota</taxon>
        <taxon>Stenosarchaea group</taxon>
        <taxon>Halobacteria</taxon>
        <taxon>Halobacteriales</taxon>
        <taxon>Natronomonadaceae</taxon>
        <taxon>Salinirubellus</taxon>
    </lineage>
</organism>
<geneLocation type="plasmid" evidence="4 5">
    <name>unnamed1</name>
</geneLocation>
<dbReference type="EMBL" id="CP104004">
    <property type="protein sequence ID" value="UWM56955.1"/>
    <property type="molecule type" value="Genomic_DNA"/>
</dbReference>
<dbReference type="Pfam" id="PF13439">
    <property type="entry name" value="Glyco_transf_4"/>
    <property type="match status" value="1"/>
</dbReference>
<dbReference type="InterPro" id="IPR028098">
    <property type="entry name" value="Glyco_trans_4-like_N"/>
</dbReference>
<sequence length="391" mass="42150">MEDTLRVGVNARTFSVDEPGGAVQAAVQMVRALAARDDTEVVLFGHPDTQQHFPDLPLDSTGYVVDSQLYGAVWERAILPRRASLANVDLLLAPNGNGPIHETPYPTVVWVHDVNAIRGHSAGVHRLYRRATVPRAVAAADAVTTISQFSKEEIIKHLPVEESDVHVIHNGLAEPYLDAARAGPATQQSASALVADGGEPSHDGVAAELPDRYVLFVGSLNPRKNVARLVEAFARLKRETGLPHELVMAGPSPKRIFQQLDVDAATERDAAITSVGFVSDAELRGLYRGADCFAFPSLYEGFGLPPLEAMAMGTPVVTSSVSSLPEVCGNAAVLVNPYDVGAIRNGIEEVLTDERLAEGLVTDGRTQVRRYTWERAARQFVRVGTELVKAN</sequence>
<reference evidence="4" key="1">
    <citation type="submission" date="2022-09" db="EMBL/GenBank/DDBJ databases">
        <title>Diverse halophilic archaea isolated from saline environments.</title>
        <authorList>
            <person name="Cui H.-L."/>
        </authorList>
    </citation>
    <scope>NUCLEOTIDE SEQUENCE</scope>
    <source>
        <strain evidence="4">ZS-35-S2</strain>
        <plasmid evidence="4">unnamed1</plasmid>
    </source>
</reference>
<evidence type="ECO:0000259" key="2">
    <source>
        <dbReference type="Pfam" id="PF00534"/>
    </source>
</evidence>
<dbReference type="Proteomes" id="UP001057580">
    <property type="component" value="Plasmid unnamed1"/>
</dbReference>
<dbReference type="AlphaFoldDB" id="A0A9E7U6Z7"/>
<evidence type="ECO:0000256" key="1">
    <source>
        <dbReference type="ARBA" id="ARBA00022679"/>
    </source>
</evidence>
<dbReference type="GO" id="GO:0016757">
    <property type="term" value="F:glycosyltransferase activity"/>
    <property type="evidence" value="ECO:0007669"/>
    <property type="project" value="InterPro"/>
</dbReference>
<dbReference type="KEGG" id="ssai:N0B31_22170"/>
<dbReference type="CDD" id="cd03809">
    <property type="entry name" value="GT4_MtfB-like"/>
    <property type="match status" value="1"/>
</dbReference>
<proteinExistence type="predicted"/>
<dbReference type="PANTHER" id="PTHR46401:SF2">
    <property type="entry name" value="GLYCOSYLTRANSFERASE WBBK-RELATED"/>
    <property type="match status" value="1"/>
</dbReference>
<keyword evidence="1" id="KW-0808">Transferase</keyword>
<dbReference type="RefSeq" id="WP_260644066.1">
    <property type="nucleotide sequence ID" value="NZ_CP104004.1"/>
</dbReference>
<evidence type="ECO:0000259" key="3">
    <source>
        <dbReference type="Pfam" id="PF13439"/>
    </source>
</evidence>
<dbReference type="SUPFAM" id="SSF53756">
    <property type="entry name" value="UDP-Glycosyltransferase/glycogen phosphorylase"/>
    <property type="match status" value="1"/>
</dbReference>
<dbReference type="PANTHER" id="PTHR46401">
    <property type="entry name" value="GLYCOSYLTRANSFERASE WBBK-RELATED"/>
    <property type="match status" value="1"/>
</dbReference>
<evidence type="ECO:0000313" key="5">
    <source>
        <dbReference type="Proteomes" id="UP001057580"/>
    </source>
</evidence>
<evidence type="ECO:0000313" key="4">
    <source>
        <dbReference type="EMBL" id="UWM56955.1"/>
    </source>
</evidence>
<dbReference type="FunFam" id="3.40.50.2000:FF:000119">
    <property type="entry name" value="Glycosyl transferase group 1"/>
    <property type="match status" value="1"/>
</dbReference>
<keyword evidence="4" id="KW-0614">Plasmid</keyword>
<accession>A0A9E7U6Z7</accession>
<protein>
    <submittedName>
        <fullName evidence="4">Glycosyltransferase family 4 protein</fullName>
    </submittedName>
</protein>
<dbReference type="Pfam" id="PF00534">
    <property type="entry name" value="Glycos_transf_1"/>
    <property type="match status" value="1"/>
</dbReference>
<feature type="domain" description="Glycosyltransferase subfamily 4-like N-terminal" evidence="3">
    <location>
        <begin position="19"/>
        <end position="171"/>
    </location>
</feature>
<feature type="domain" description="Glycosyl transferase family 1" evidence="2">
    <location>
        <begin position="210"/>
        <end position="365"/>
    </location>
</feature>
<dbReference type="GeneID" id="74945190"/>
<dbReference type="Gene3D" id="3.40.50.2000">
    <property type="entry name" value="Glycogen Phosphorylase B"/>
    <property type="match status" value="2"/>
</dbReference>